<dbReference type="AlphaFoldDB" id="A0A6V7R9Y9"/>
<evidence type="ECO:0000313" key="5">
    <source>
        <dbReference type="Proteomes" id="UP000589351"/>
    </source>
</evidence>
<dbReference type="GO" id="GO:0046872">
    <property type="term" value="F:metal ion binding"/>
    <property type="evidence" value="ECO:0007669"/>
    <property type="project" value="UniProtKB-KW"/>
</dbReference>
<dbReference type="PANTHER" id="PTHR31302:SF31">
    <property type="entry name" value="PHOSPHODIESTERASE YAEI"/>
    <property type="match status" value="1"/>
</dbReference>
<dbReference type="Gene3D" id="3.60.21.10">
    <property type="match status" value="1"/>
</dbReference>
<feature type="domain" description="Calcineurin-like phosphoesterase" evidence="3">
    <location>
        <begin position="51"/>
        <end position="222"/>
    </location>
</feature>
<proteinExistence type="predicted"/>
<dbReference type="GO" id="GO:0008758">
    <property type="term" value="F:UDP-2,3-diacylglucosamine hydrolase activity"/>
    <property type="evidence" value="ECO:0007669"/>
    <property type="project" value="TreeGrafter"/>
</dbReference>
<dbReference type="PANTHER" id="PTHR31302">
    <property type="entry name" value="TRANSMEMBRANE PROTEIN WITH METALLOPHOSPHOESTERASE DOMAIN-RELATED"/>
    <property type="match status" value="1"/>
</dbReference>
<dbReference type="InterPro" id="IPR004843">
    <property type="entry name" value="Calcineurin-like_PHP"/>
</dbReference>
<accession>A0A6V7R9Y9</accession>
<dbReference type="SUPFAM" id="SSF56300">
    <property type="entry name" value="Metallo-dependent phosphatases"/>
    <property type="match status" value="1"/>
</dbReference>
<evidence type="ECO:0000313" key="4">
    <source>
        <dbReference type="EMBL" id="CAD2073794.1"/>
    </source>
</evidence>
<protein>
    <submittedName>
        <fullName evidence="4">Putative metallophosphoesterase</fullName>
    </submittedName>
</protein>
<comment type="caution">
    <text evidence="4">The sequence shown here is derived from an EMBL/GenBank/DDBJ whole genome shotgun (WGS) entry which is preliminary data.</text>
</comment>
<dbReference type="InterPro" id="IPR051158">
    <property type="entry name" value="Metallophosphoesterase_sf"/>
</dbReference>
<name>A0A6V7R9Y9_9STAP</name>
<reference evidence="4 5" key="1">
    <citation type="submission" date="2020-07" db="EMBL/GenBank/DDBJ databases">
        <authorList>
            <person name="Criscuolo A."/>
        </authorList>
    </citation>
    <scope>NUCLEOTIDE SEQUENCE [LARGE SCALE GENOMIC DNA]</scope>
    <source>
        <strain evidence="4">CIP111649</strain>
    </source>
</reference>
<dbReference type="Proteomes" id="UP000589351">
    <property type="component" value="Unassembled WGS sequence"/>
</dbReference>
<keyword evidence="1" id="KW-0479">Metal-binding</keyword>
<organism evidence="4 5">
    <name type="scientific">Jeotgalicoccus meleagridis</name>
    <dbReference type="NCBI Taxonomy" id="2759181"/>
    <lineage>
        <taxon>Bacteria</taxon>
        <taxon>Bacillati</taxon>
        <taxon>Bacillota</taxon>
        <taxon>Bacilli</taxon>
        <taxon>Bacillales</taxon>
        <taxon>Staphylococcaceae</taxon>
        <taxon>Jeotgalicoccus</taxon>
    </lineage>
</organism>
<sequence>MSRFKIIKASQLILAFIIALARFLWTEDKHIITTRYQYRSKNVPVGFDGYKIVQVSDYHNAFFGRRARQLLKAIKKSHPDVIFITGDVIDRRTPFLKRSKAFIERVTDIKDTYYVTGNHEADYRNFHKLFEIIGSSKVRSVTKKPVELEKNGDYINLAGIDDVWFFGDEENAWTYRDFEQALKKNTTNLPNDFTILLAHRPELLKMYSKYPVDLVFCGHAHGGQIRLPVVKGLYAPHQGINPKYTEGMHERNGTTMVVSRGLGNSRFPFRVFNHPEIVVVELKREDPE</sequence>
<dbReference type="InterPro" id="IPR029052">
    <property type="entry name" value="Metallo-depent_PP-like"/>
</dbReference>
<evidence type="ECO:0000256" key="2">
    <source>
        <dbReference type="ARBA" id="ARBA00022801"/>
    </source>
</evidence>
<dbReference type="GO" id="GO:0016020">
    <property type="term" value="C:membrane"/>
    <property type="evidence" value="ECO:0007669"/>
    <property type="project" value="GOC"/>
</dbReference>
<dbReference type="GO" id="GO:0009245">
    <property type="term" value="P:lipid A biosynthetic process"/>
    <property type="evidence" value="ECO:0007669"/>
    <property type="project" value="TreeGrafter"/>
</dbReference>
<keyword evidence="2" id="KW-0378">Hydrolase</keyword>
<dbReference type="RefSeq" id="WP_235962204.1">
    <property type="nucleotide sequence ID" value="NZ_CAJEWD010000004.1"/>
</dbReference>
<evidence type="ECO:0000259" key="3">
    <source>
        <dbReference type="Pfam" id="PF00149"/>
    </source>
</evidence>
<dbReference type="EMBL" id="CAJEWD010000004">
    <property type="protein sequence ID" value="CAD2073794.1"/>
    <property type="molecule type" value="Genomic_DNA"/>
</dbReference>
<evidence type="ECO:0000256" key="1">
    <source>
        <dbReference type="ARBA" id="ARBA00022723"/>
    </source>
</evidence>
<dbReference type="Pfam" id="PF00149">
    <property type="entry name" value="Metallophos"/>
    <property type="match status" value="1"/>
</dbReference>
<gene>
    <name evidence="4" type="ORF">JEODO184_00561</name>
</gene>
<keyword evidence="5" id="KW-1185">Reference proteome</keyword>